<dbReference type="AlphaFoldDB" id="A0A0E9XE58"/>
<feature type="region of interest" description="Disordered" evidence="1">
    <location>
        <begin position="66"/>
        <end position="92"/>
    </location>
</feature>
<reference evidence="2" key="1">
    <citation type="submission" date="2014-11" db="EMBL/GenBank/DDBJ databases">
        <authorList>
            <person name="Amaro Gonzalez C."/>
        </authorList>
    </citation>
    <scope>NUCLEOTIDE SEQUENCE</scope>
</reference>
<proteinExistence type="predicted"/>
<organism evidence="2">
    <name type="scientific">Anguilla anguilla</name>
    <name type="common">European freshwater eel</name>
    <name type="synonym">Muraena anguilla</name>
    <dbReference type="NCBI Taxonomy" id="7936"/>
    <lineage>
        <taxon>Eukaryota</taxon>
        <taxon>Metazoa</taxon>
        <taxon>Chordata</taxon>
        <taxon>Craniata</taxon>
        <taxon>Vertebrata</taxon>
        <taxon>Euteleostomi</taxon>
        <taxon>Actinopterygii</taxon>
        <taxon>Neopterygii</taxon>
        <taxon>Teleostei</taxon>
        <taxon>Anguilliformes</taxon>
        <taxon>Anguillidae</taxon>
        <taxon>Anguilla</taxon>
    </lineage>
</organism>
<evidence type="ECO:0000313" key="2">
    <source>
        <dbReference type="EMBL" id="JAI00131.1"/>
    </source>
</evidence>
<dbReference type="EMBL" id="GBXM01008447">
    <property type="protein sequence ID" value="JAI00131.1"/>
    <property type="molecule type" value="Transcribed_RNA"/>
</dbReference>
<name>A0A0E9XE58_ANGAN</name>
<reference evidence="2" key="2">
    <citation type="journal article" date="2015" name="Fish Shellfish Immunol.">
        <title>Early steps in the European eel (Anguilla anguilla)-Vibrio vulnificus interaction in the gills: Role of the RtxA13 toxin.</title>
        <authorList>
            <person name="Callol A."/>
            <person name="Pajuelo D."/>
            <person name="Ebbesson L."/>
            <person name="Teles M."/>
            <person name="MacKenzie S."/>
            <person name="Amaro C."/>
        </authorList>
    </citation>
    <scope>NUCLEOTIDE SEQUENCE</scope>
</reference>
<evidence type="ECO:0000256" key="1">
    <source>
        <dbReference type="SAM" id="MobiDB-lite"/>
    </source>
</evidence>
<protein>
    <submittedName>
        <fullName evidence="2">Uncharacterized protein</fullName>
    </submittedName>
</protein>
<accession>A0A0E9XE58</accession>
<sequence length="121" mass="13275">MQQPLTGSGCGTGMEGSVSLGNVFFISTPLPLLHPPPHCRCPPLHSPSPGRPCLLWLRRTLPPPCPPPRTSERRHAWRTSGRTCGPDGPRPRRWRWCCSACTRLSGPWPGLPRAPRWAAGS</sequence>